<evidence type="ECO:0000313" key="10">
    <source>
        <dbReference type="EMBL" id="MQY52550.1"/>
    </source>
</evidence>
<evidence type="ECO:0000256" key="4">
    <source>
        <dbReference type="ARBA" id="ARBA00022475"/>
    </source>
</evidence>
<comment type="caution">
    <text evidence="10">The sequence shown here is derived from an EMBL/GenBank/DDBJ whole genome shotgun (WGS) entry which is preliminary data.</text>
</comment>
<comment type="caution">
    <text evidence="9">Lacks conserved residue(s) required for the propagation of feature annotation.</text>
</comment>
<evidence type="ECO:0000256" key="7">
    <source>
        <dbReference type="ARBA" id="ARBA00022989"/>
    </source>
</evidence>
<dbReference type="HAMAP" id="MF_00024">
    <property type="entry name" value="CobD_CbiB"/>
    <property type="match status" value="1"/>
</dbReference>
<evidence type="ECO:0000256" key="2">
    <source>
        <dbReference type="ARBA" id="ARBA00004953"/>
    </source>
</evidence>
<dbReference type="EMBL" id="WIXJ01000012">
    <property type="protein sequence ID" value="MQY52550.1"/>
    <property type="molecule type" value="Genomic_DNA"/>
</dbReference>
<evidence type="ECO:0000256" key="5">
    <source>
        <dbReference type="ARBA" id="ARBA00022573"/>
    </source>
</evidence>
<keyword evidence="5 9" id="KW-0169">Cobalamin biosynthesis</keyword>
<keyword evidence="6 9" id="KW-0812">Transmembrane</keyword>
<dbReference type="NCBIfam" id="TIGR00380">
    <property type="entry name" value="cobal_cbiB"/>
    <property type="match status" value="1"/>
</dbReference>
<dbReference type="OrthoDB" id="9811967at2"/>
<comment type="similarity">
    <text evidence="3 9">Belongs to the CobD/CbiB family.</text>
</comment>
<dbReference type="PANTHER" id="PTHR34308">
    <property type="entry name" value="COBALAMIN BIOSYNTHESIS PROTEIN CBIB"/>
    <property type="match status" value="1"/>
</dbReference>
<evidence type="ECO:0000256" key="6">
    <source>
        <dbReference type="ARBA" id="ARBA00022692"/>
    </source>
</evidence>
<protein>
    <recommendedName>
        <fullName evidence="9">Cobalamin biosynthesis protein CobD</fullName>
    </recommendedName>
</protein>
<comment type="function">
    <text evidence="9">Converts cobyric acid to cobinamide by the addition of aminopropanol on the F carboxylic group.</text>
</comment>
<organism evidence="10 11">
    <name type="scientific">Rhodocyclus tenuis</name>
    <name type="common">Rhodospirillum tenue</name>
    <dbReference type="NCBI Taxonomy" id="1066"/>
    <lineage>
        <taxon>Bacteria</taxon>
        <taxon>Pseudomonadati</taxon>
        <taxon>Pseudomonadota</taxon>
        <taxon>Betaproteobacteria</taxon>
        <taxon>Rhodocyclales</taxon>
        <taxon>Rhodocyclaceae</taxon>
        <taxon>Rhodocyclus</taxon>
    </lineage>
</organism>
<keyword evidence="7 9" id="KW-1133">Transmembrane helix</keyword>
<dbReference type="AlphaFoldDB" id="A0A6L5K126"/>
<dbReference type="UniPathway" id="UPA00148"/>
<accession>A0A6L5K126</accession>
<evidence type="ECO:0000256" key="1">
    <source>
        <dbReference type="ARBA" id="ARBA00004651"/>
    </source>
</evidence>
<reference evidence="10 11" key="1">
    <citation type="submission" date="2019-10" db="EMBL/GenBank/DDBJ databases">
        <title>Whole-genome sequence of the purple nonsulfur photosynthetic bacterium Rhodocyclus tenuis.</title>
        <authorList>
            <person name="Kyndt J.A."/>
            <person name="Meyer T.E."/>
        </authorList>
    </citation>
    <scope>NUCLEOTIDE SEQUENCE [LARGE SCALE GENOMIC DNA]</scope>
    <source>
        <strain evidence="10 11">DSM 110</strain>
    </source>
</reference>
<evidence type="ECO:0000256" key="9">
    <source>
        <dbReference type="HAMAP-Rule" id="MF_00024"/>
    </source>
</evidence>
<feature type="transmembrane region" description="Helical" evidence="9">
    <location>
        <begin position="161"/>
        <end position="183"/>
    </location>
</feature>
<comment type="pathway">
    <text evidence="2 9">Cofactor biosynthesis; adenosylcobalamin biosynthesis.</text>
</comment>
<keyword evidence="8 9" id="KW-0472">Membrane</keyword>
<feature type="transmembrane region" description="Helical" evidence="9">
    <location>
        <begin position="300"/>
        <end position="318"/>
    </location>
</feature>
<gene>
    <name evidence="9" type="primary">cobD</name>
    <name evidence="10" type="ORF">GHK24_12280</name>
</gene>
<dbReference type="GO" id="GO:0048472">
    <property type="term" value="F:threonine-phosphate decarboxylase activity"/>
    <property type="evidence" value="ECO:0007669"/>
    <property type="project" value="InterPro"/>
</dbReference>
<keyword evidence="4 9" id="KW-1003">Cell membrane</keyword>
<dbReference type="GO" id="GO:0009236">
    <property type="term" value="P:cobalamin biosynthetic process"/>
    <property type="evidence" value="ECO:0007669"/>
    <property type="project" value="UniProtKB-UniRule"/>
</dbReference>
<dbReference type="Pfam" id="PF03186">
    <property type="entry name" value="CobD_Cbib"/>
    <property type="match status" value="1"/>
</dbReference>
<proteinExistence type="inferred from homology"/>
<evidence type="ECO:0000313" key="11">
    <source>
        <dbReference type="Proteomes" id="UP000480275"/>
    </source>
</evidence>
<comment type="subcellular location">
    <subcellularLocation>
        <location evidence="1 9">Cell membrane</location>
        <topology evidence="1 9">Multi-pass membrane protein</topology>
    </subcellularLocation>
</comment>
<name>A0A6L5K126_RHOTE</name>
<dbReference type="GO" id="GO:0015420">
    <property type="term" value="F:ABC-type vitamin B12 transporter activity"/>
    <property type="evidence" value="ECO:0007669"/>
    <property type="project" value="UniProtKB-UniRule"/>
</dbReference>
<dbReference type="InterPro" id="IPR004485">
    <property type="entry name" value="Cobalamin_biosynth_CobD/CbiB"/>
</dbReference>
<dbReference type="PANTHER" id="PTHR34308:SF1">
    <property type="entry name" value="COBALAMIN BIOSYNTHESIS PROTEIN CBIB"/>
    <property type="match status" value="1"/>
</dbReference>
<evidence type="ECO:0000256" key="8">
    <source>
        <dbReference type="ARBA" id="ARBA00023136"/>
    </source>
</evidence>
<dbReference type="Proteomes" id="UP000480275">
    <property type="component" value="Unassembled WGS sequence"/>
</dbReference>
<sequence length="319" mass="33093">MLLPLAGLAAVLLDRVFGEPPRFHPLVGFGAIADALERRLNPAAGATADGHGGRAATDPAARLAGAVAWLLAVLPWAALAAWLCAPAQLGLVGDVLLLTLALGGRSLTEHAARVGADLLAGDLPAARRHVSFLVSRQTAELDEEGVARACVESTLENGADAIFGALFWFAMAGGAGAVFYRLANTLDAMWGYRTPRLGAFGFAAARLDDALNYVPARLVAFAYALCGRTATALRCWRQQAPHWDSPNAGPVMAAGAGALGLRLGGAAVYHGHVETRPVLGAGQAPAGADIVRALHLVRRALALWLLVWLALAALCAVLF</sequence>
<feature type="transmembrane region" description="Helical" evidence="9">
    <location>
        <begin position="63"/>
        <end position="84"/>
    </location>
</feature>
<evidence type="ECO:0000256" key="3">
    <source>
        <dbReference type="ARBA" id="ARBA00006263"/>
    </source>
</evidence>
<dbReference type="GO" id="GO:0005886">
    <property type="term" value="C:plasma membrane"/>
    <property type="evidence" value="ECO:0007669"/>
    <property type="project" value="UniProtKB-SubCell"/>
</dbReference>